<dbReference type="EMBL" id="JANBPK010000809">
    <property type="protein sequence ID" value="KAJ2931240.1"/>
    <property type="molecule type" value="Genomic_DNA"/>
</dbReference>
<feature type="domain" description="G-patch" evidence="5">
    <location>
        <begin position="253"/>
        <end position="300"/>
    </location>
</feature>
<evidence type="ECO:0000313" key="7">
    <source>
        <dbReference type="Proteomes" id="UP001140091"/>
    </source>
</evidence>
<dbReference type="InterPro" id="IPR026822">
    <property type="entry name" value="Spp2/MOS2_G-patch"/>
</dbReference>
<accession>A0A9W8JI31</accession>
<dbReference type="GO" id="GO:0005681">
    <property type="term" value="C:spliceosomal complex"/>
    <property type="evidence" value="ECO:0007669"/>
    <property type="project" value="TreeGrafter"/>
</dbReference>
<dbReference type="PROSITE" id="PS50174">
    <property type="entry name" value="G_PATCH"/>
    <property type="match status" value="1"/>
</dbReference>
<evidence type="ECO:0000256" key="4">
    <source>
        <dbReference type="SAM" id="MobiDB-lite"/>
    </source>
</evidence>
<dbReference type="OrthoDB" id="5577072at2759"/>
<keyword evidence="3" id="KW-0539">Nucleus</keyword>
<dbReference type="PANTHER" id="PTHR15818">
    <property type="entry name" value="G PATCH AND KOW-CONTAINING"/>
    <property type="match status" value="1"/>
</dbReference>
<dbReference type="PANTHER" id="PTHR15818:SF2">
    <property type="entry name" value="G-PATCH DOMAIN AND KOW MOTIFS-CONTAINING PROTEIN"/>
    <property type="match status" value="1"/>
</dbReference>
<evidence type="ECO:0000256" key="3">
    <source>
        <dbReference type="ARBA" id="ARBA00023242"/>
    </source>
</evidence>
<evidence type="ECO:0000313" key="6">
    <source>
        <dbReference type="EMBL" id="KAJ2931240.1"/>
    </source>
</evidence>
<feature type="non-terminal residue" evidence="6">
    <location>
        <position position="434"/>
    </location>
</feature>
<gene>
    <name evidence="6" type="ORF">H1R20_g5830</name>
</gene>
<dbReference type="InterPro" id="IPR000467">
    <property type="entry name" value="G_patch_dom"/>
</dbReference>
<evidence type="ECO:0000259" key="5">
    <source>
        <dbReference type="PROSITE" id="PS50174"/>
    </source>
</evidence>
<dbReference type="Proteomes" id="UP001140091">
    <property type="component" value="Unassembled WGS sequence"/>
</dbReference>
<dbReference type="AlphaFoldDB" id="A0A9W8JI31"/>
<dbReference type="Pfam" id="PF12656">
    <property type="entry name" value="G-patch_2"/>
    <property type="match status" value="1"/>
</dbReference>
<reference evidence="6" key="1">
    <citation type="submission" date="2022-06" db="EMBL/GenBank/DDBJ databases">
        <title>Genome Sequence of Candolleomyces eurysporus.</title>
        <authorList>
            <person name="Buettner E."/>
        </authorList>
    </citation>
    <scope>NUCLEOTIDE SEQUENCE</scope>
    <source>
        <strain evidence="6">VTCC 930004</strain>
    </source>
</reference>
<organism evidence="6 7">
    <name type="scientific">Candolleomyces eurysporus</name>
    <dbReference type="NCBI Taxonomy" id="2828524"/>
    <lineage>
        <taxon>Eukaryota</taxon>
        <taxon>Fungi</taxon>
        <taxon>Dikarya</taxon>
        <taxon>Basidiomycota</taxon>
        <taxon>Agaricomycotina</taxon>
        <taxon>Agaricomycetes</taxon>
        <taxon>Agaricomycetidae</taxon>
        <taxon>Agaricales</taxon>
        <taxon>Agaricineae</taxon>
        <taxon>Psathyrellaceae</taxon>
        <taxon>Candolleomyces</taxon>
    </lineage>
</organism>
<feature type="region of interest" description="Disordered" evidence="4">
    <location>
        <begin position="1"/>
        <end position="85"/>
    </location>
</feature>
<comment type="similarity">
    <text evidence="2">Belongs to the SPP2 family.</text>
</comment>
<sequence length="434" mass="48206">MSGGPQAVSFTIRRPSPPESRGISPGASDPGQNFKIPALPRHLSGVSNDSTPLGSPLARSAATSPHPASHNEYDSSDEEDQELQDELVSGFDRFGVERADGRSRKIQAAPLVIPALKNKDWREAARKRRGHFVPDAGKAGTGADGSVGGLGTRDTINSGPVLSGLHVRRREREAEAATPDGDIVMDEQAESGVEETEEQRALRAILAEANGTRDEGAAIAAIPMPISEEEAFQQDIGELPESATMADYERVPVSQFGAALLRGMGWKEGTAASRKPGKGLVEPYLPASRPALLGIGAKEQEVLDDGSKRKHKKPAEKYMPVVKMDRSGSNRDRERSRSPHRSSTRSRRSSRSPDRGSKSGSYPEESRHRRDRDYERSKDKGRDRERDRDRDEDRDRDRDRRDRRDYDRDRQRESDRDRSYKRSDSSRGSNRRDY</sequence>
<keyword evidence="7" id="KW-1185">Reference proteome</keyword>
<dbReference type="GO" id="GO:0003676">
    <property type="term" value="F:nucleic acid binding"/>
    <property type="evidence" value="ECO:0007669"/>
    <property type="project" value="InterPro"/>
</dbReference>
<feature type="region of interest" description="Disordered" evidence="4">
    <location>
        <begin position="130"/>
        <end position="196"/>
    </location>
</feature>
<feature type="compositionally biased region" description="Gly residues" evidence="4">
    <location>
        <begin position="139"/>
        <end position="151"/>
    </location>
</feature>
<feature type="region of interest" description="Disordered" evidence="4">
    <location>
        <begin position="295"/>
        <end position="434"/>
    </location>
</feature>
<feature type="compositionally biased region" description="Basic and acidic residues" evidence="4">
    <location>
        <begin position="364"/>
        <end position="434"/>
    </location>
</feature>
<evidence type="ECO:0000256" key="2">
    <source>
        <dbReference type="ARBA" id="ARBA00008576"/>
    </source>
</evidence>
<feature type="compositionally biased region" description="Acidic residues" evidence="4">
    <location>
        <begin position="183"/>
        <end position="196"/>
    </location>
</feature>
<feature type="compositionally biased region" description="Basic and acidic residues" evidence="4">
    <location>
        <begin position="323"/>
        <end position="337"/>
    </location>
</feature>
<protein>
    <recommendedName>
        <fullName evidence="5">G-patch domain-containing protein</fullName>
    </recommendedName>
</protein>
<comment type="caution">
    <text evidence="6">The sequence shown here is derived from an EMBL/GenBank/DDBJ whole genome shotgun (WGS) entry which is preliminary data.</text>
</comment>
<proteinExistence type="inferred from homology"/>
<feature type="compositionally biased region" description="Basic residues" evidence="4">
    <location>
        <begin position="338"/>
        <end position="350"/>
    </location>
</feature>
<name>A0A9W8JI31_9AGAR</name>
<evidence type="ECO:0000256" key="1">
    <source>
        <dbReference type="ARBA" id="ARBA00004123"/>
    </source>
</evidence>
<dbReference type="InterPro" id="IPR045166">
    <property type="entry name" value="Spp2-like"/>
</dbReference>
<feature type="compositionally biased region" description="Basic and acidic residues" evidence="4">
    <location>
        <begin position="298"/>
        <end position="307"/>
    </location>
</feature>
<dbReference type="GO" id="GO:0000398">
    <property type="term" value="P:mRNA splicing, via spliceosome"/>
    <property type="evidence" value="ECO:0007669"/>
    <property type="project" value="InterPro"/>
</dbReference>
<comment type="subcellular location">
    <subcellularLocation>
        <location evidence="1">Nucleus</location>
    </subcellularLocation>
</comment>
<feature type="compositionally biased region" description="Acidic residues" evidence="4">
    <location>
        <begin position="74"/>
        <end position="85"/>
    </location>
</feature>